<dbReference type="SMART" id="SM00331">
    <property type="entry name" value="PP2C_SIG"/>
    <property type="match status" value="1"/>
</dbReference>
<keyword evidence="5" id="KW-1185">Reference proteome</keyword>
<comment type="caution">
    <text evidence="4">The sequence shown here is derived from an EMBL/GenBank/DDBJ whole genome shotgun (WGS) entry which is preliminary data.</text>
</comment>
<dbReference type="Pfam" id="PF00072">
    <property type="entry name" value="Response_reg"/>
    <property type="match status" value="1"/>
</dbReference>
<dbReference type="EMBL" id="JAFLNF010000006">
    <property type="protein sequence ID" value="MBO0346544.1"/>
    <property type="molecule type" value="Genomic_DNA"/>
</dbReference>
<evidence type="ECO:0000313" key="5">
    <source>
        <dbReference type="Proteomes" id="UP000664779"/>
    </source>
</evidence>
<dbReference type="Proteomes" id="UP000664779">
    <property type="component" value="Unassembled WGS sequence"/>
</dbReference>
<organism evidence="4 5">
    <name type="scientific">Roseibium limicola</name>
    <dbReference type="NCBI Taxonomy" id="2816037"/>
    <lineage>
        <taxon>Bacteria</taxon>
        <taxon>Pseudomonadati</taxon>
        <taxon>Pseudomonadota</taxon>
        <taxon>Alphaproteobacteria</taxon>
        <taxon>Hyphomicrobiales</taxon>
        <taxon>Stappiaceae</taxon>
        <taxon>Roseibium</taxon>
    </lineage>
</organism>
<dbReference type="GO" id="GO:0000160">
    <property type="term" value="P:phosphorelay signal transduction system"/>
    <property type="evidence" value="ECO:0007669"/>
    <property type="project" value="InterPro"/>
</dbReference>
<dbReference type="Gene3D" id="3.60.40.10">
    <property type="entry name" value="PPM-type phosphatase domain"/>
    <property type="match status" value="1"/>
</dbReference>
<proteinExistence type="predicted"/>
<name>A0A939EPZ5_9HYPH</name>
<dbReference type="InterPro" id="IPR001932">
    <property type="entry name" value="PPM-type_phosphatase-like_dom"/>
</dbReference>
<accession>A0A939EPZ5</accession>
<feature type="domain" description="Response regulatory" evidence="3">
    <location>
        <begin position="33"/>
        <end position="150"/>
    </location>
</feature>
<evidence type="ECO:0000256" key="1">
    <source>
        <dbReference type="ARBA" id="ARBA00022801"/>
    </source>
</evidence>
<dbReference type="InterPro" id="IPR036457">
    <property type="entry name" value="PPM-type-like_dom_sf"/>
</dbReference>
<dbReference type="PANTHER" id="PTHR43156">
    <property type="entry name" value="STAGE II SPORULATION PROTEIN E-RELATED"/>
    <property type="match status" value="1"/>
</dbReference>
<protein>
    <submittedName>
        <fullName evidence="4">SpoIIE family protein phosphatase</fullName>
    </submittedName>
</protein>
<dbReference type="InterPro" id="IPR052016">
    <property type="entry name" value="Bact_Sigma-Reg"/>
</dbReference>
<reference evidence="4" key="1">
    <citation type="submission" date="2021-03" db="EMBL/GenBank/DDBJ databases">
        <title>Roseibium sp. CAU 1637 isolated from Incheon.</title>
        <authorList>
            <person name="Kim W."/>
        </authorList>
    </citation>
    <scope>NUCLEOTIDE SEQUENCE</scope>
    <source>
        <strain evidence="4">CAU 1637</strain>
    </source>
</reference>
<evidence type="ECO:0000259" key="3">
    <source>
        <dbReference type="PROSITE" id="PS50110"/>
    </source>
</evidence>
<dbReference type="SMART" id="SM00448">
    <property type="entry name" value="REC"/>
    <property type="match status" value="1"/>
</dbReference>
<evidence type="ECO:0000256" key="2">
    <source>
        <dbReference type="PROSITE-ProRule" id="PRU00169"/>
    </source>
</evidence>
<dbReference type="PROSITE" id="PS50110">
    <property type="entry name" value="RESPONSE_REGULATORY"/>
    <property type="match status" value="1"/>
</dbReference>
<keyword evidence="2" id="KW-0597">Phosphoprotein</keyword>
<dbReference type="InterPro" id="IPR001789">
    <property type="entry name" value="Sig_transdc_resp-reg_receiver"/>
</dbReference>
<dbReference type="RefSeq" id="WP_206942370.1">
    <property type="nucleotide sequence ID" value="NZ_JAFLNF010000006.1"/>
</dbReference>
<sequence length="415" mass="45800">MVGSLLTKSDFSTTPLPASNLRELGVDRVGDARVLLIEDSSFARKTITAILSNYGFDNLRCAADGAEGVRMAIEWSPEVIITDLFMPVKSGFDVCKDLRRLPEFHETPIIVQTSSDTPALRGDVFEAGASDLITKPINARELLSRLIVHLERIRLIDSLKAYRNQMREELDAAKAMQMELLPADNLIAQLEQTYPARFAWHSQPCQGLAGDIWDVRALDENSIRLWAADFTGHGVRSALNTFRLNTFVRTREVNPNQSPEDWLASLNVFLCDVLPLGQFATLLCCDIDFAAGKVKFASAGAPEPVLRRAGRHELIDISGMPIGISKRAEFGVTVRDMGPGDSIFAYSDALTETPSADDPLFTPENLVCSLDALTCDLASKPARLLSRLMEVSEKGLDDDLTLVFVEWQEGAREEV</sequence>
<gene>
    <name evidence="4" type="ORF">J0X15_15030</name>
</gene>
<dbReference type="SUPFAM" id="SSF52172">
    <property type="entry name" value="CheY-like"/>
    <property type="match status" value="1"/>
</dbReference>
<dbReference type="InterPro" id="IPR011006">
    <property type="entry name" value="CheY-like_superfamily"/>
</dbReference>
<dbReference type="PANTHER" id="PTHR43156:SF2">
    <property type="entry name" value="STAGE II SPORULATION PROTEIN E"/>
    <property type="match status" value="1"/>
</dbReference>
<feature type="modified residue" description="4-aspartylphosphate" evidence="2">
    <location>
        <position position="83"/>
    </location>
</feature>
<dbReference type="GO" id="GO:0016791">
    <property type="term" value="F:phosphatase activity"/>
    <property type="evidence" value="ECO:0007669"/>
    <property type="project" value="TreeGrafter"/>
</dbReference>
<dbReference type="Gene3D" id="3.40.50.2300">
    <property type="match status" value="1"/>
</dbReference>
<dbReference type="AlphaFoldDB" id="A0A939EPZ5"/>
<keyword evidence="1" id="KW-0378">Hydrolase</keyword>
<dbReference type="Pfam" id="PF07228">
    <property type="entry name" value="SpoIIE"/>
    <property type="match status" value="1"/>
</dbReference>
<evidence type="ECO:0000313" key="4">
    <source>
        <dbReference type="EMBL" id="MBO0346544.1"/>
    </source>
</evidence>